<proteinExistence type="predicted"/>
<name>A0A8S9WTV0_APOLU</name>
<dbReference type="Proteomes" id="UP000466442">
    <property type="component" value="Unassembled WGS sequence"/>
</dbReference>
<evidence type="ECO:0000313" key="2">
    <source>
        <dbReference type="Proteomes" id="UP000466442"/>
    </source>
</evidence>
<keyword evidence="2" id="KW-1185">Reference proteome</keyword>
<organism evidence="1 2">
    <name type="scientific">Apolygus lucorum</name>
    <name type="common">Small green plant bug</name>
    <name type="synonym">Lygocoris lucorum</name>
    <dbReference type="NCBI Taxonomy" id="248454"/>
    <lineage>
        <taxon>Eukaryota</taxon>
        <taxon>Metazoa</taxon>
        <taxon>Ecdysozoa</taxon>
        <taxon>Arthropoda</taxon>
        <taxon>Hexapoda</taxon>
        <taxon>Insecta</taxon>
        <taxon>Pterygota</taxon>
        <taxon>Neoptera</taxon>
        <taxon>Paraneoptera</taxon>
        <taxon>Hemiptera</taxon>
        <taxon>Heteroptera</taxon>
        <taxon>Panheteroptera</taxon>
        <taxon>Cimicomorpha</taxon>
        <taxon>Miridae</taxon>
        <taxon>Mirini</taxon>
        <taxon>Apolygus</taxon>
    </lineage>
</organism>
<protein>
    <submittedName>
        <fullName evidence="1">Uncharacterized protein</fullName>
    </submittedName>
</protein>
<evidence type="ECO:0000313" key="1">
    <source>
        <dbReference type="EMBL" id="KAF6200097.1"/>
    </source>
</evidence>
<accession>A0A8S9WTV0</accession>
<comment type="caution">
    <text evidence="1">The sequence shown here is derived from an EMBL/GenBank/DDBJ whole genome shotgun (WGS) entry which is preliminary data.</text>
</comment>
<dbReference type="AlphaFoldDB" id="A0A8S9WTV0"/>
<dbReference type="EMBL" id="WIXP02000014">
    <property type="protein sequence ID" value="KAF6200097.1"/>
    <property type="molecule type" value="Genomic_DNA"/>
</dbReference>
<sequence length="150" mass="16957">MKNHLREKLGEQLIGWVKAMTPPEEFAACEAGDYGTIPRQASPEWLGRSTVSTEREVQTPCLLREKSRAIKKNNLQEMLGEQLIGWDRNDTSRGVAAYDAGIDYGRIPDKVLLPPGSIKFHTNQLHLQSLSDAAKLIFKSRIVRTQHRAY</sequence>
<reference evidence="1" key="1">
    <citation type="journal article" date="2021" name="Mol. Ecol. Resour.">
        <title>Apolygus lucorum genome provides insights into omnivorousness and mesophyll feeding.</title>
        <authorList>
            <person name="Liu Y."/>
            <person name="Liu H."/>
            <person name="Wang H."/>
            <person name="Huang T."/>
            <person name="Liu B."/>
            <person name="Yang B."/>
            <person name="Yin L."/>
            <person name="Li B."/>
            <person name="Zhang Y."/>
            <person name="Zhang S."/>
            <person name="Jiang F."/>
            <person name="Zhang X."/>
            <person name="Ren Y."/>
            <person name="Wang B."/>
            <person name="Wang S."/>
            <person name="Lu Y."/>
            <person name="Wu K."/>
            <person name="Fan W."/>
            <person name="Wang G."/>
        </authorList>
    </citation>
    <scope>NUCLEOTIDE SEQUENCE</scope>
    <source>
        <strain evidence="1">12Hb</strain>
    </source>
</reference>
<gene>
    <name evidence="1" type="ORF">GE061_006398</name>
</gene>